<dbReference type="InterPro" id="IPR005786">
    <property type="entry name" value="B_amino_transII"/>
</dbReference>
<keyword evidence="4" id="KW-0032">Aminotransferase</keyword>
<dbReference type="GO" id="GO:0009099">
    <property type="term" value="P:L-valine biosynthetic process"/>
    <property type="evidence" value="ECO:0007669"/>
    <property type="project" value="TreeGrafter"/>
</dbReference>
<reference evidence="4 5" key="1">
    <citation type="submission" date="2019-01" db="EMBL/GenBank/DDBJ databases">
        <title>Genome Assembly of Collichthys lucidus.</title>
        <authorList>
            <person name="Cai M."/>
            <person name="Xiao S."/>
        </authorList>
    </citation>
    <scope>NUCLEOTIDE SEQUENCE [LARGE SCALE GENOMIC DNA]</scope>
    <source>
        <strain evidence="4">JT15FE1705JMU</strain>
        <tissue evidence="4">Muscle</tissue>
    </source>
</reference>
<dbReference type="STRING" id="240159.A0A4U5VQV6"/>
<gene>
    <name evidence="4" type="ORF">D9C73_025130</name>
</gene>
<dbReference type="PANTHER" id="PTHR11825">
    <property type="entry name" value="SUBGROUP IIII AMINOTRANSFERASE"/>
    <property type="match status" value="1"/>
</dbReference>
<dbReference type="GO" id="GO:0005739">
    <property type="term" value="C:mitochondrion"/>
    <property type="evidence" value="ECO:0007669"/>
    <property type="project" value="TreeGrafter"/>
</dbReference>
<dbReference type="InterPro" id="IPR043131">
    <property type="entry name" value="BCAT-like_N"/>
</dbReference>
<dbReference type="Gene3D" id="3.30.470.10">
    <property type="match status" value="1"/>
</dbReference>
<evidence type="ECO:0000313" key="5">
    <source>
        <dbReference type="Proteomes" id="UP000298787"/>
    </source>
</evidence>
<dbReference type="Proteomes" id="UP000298787">
    <property type="component" value="Chromosome 22"/>
</dbReference>
<evidence type="ECO:0000256" key="2">
    <source>
        <dbReference type="ARBA" id="ARBA00009320"/>
    </source>
</evidence>
<name>A0A4U5VQV6_COLLU</name>
<evidence type="ECO:0000256" key="3">
    <source>
        <dbReference type="ARBA" id="ARBA00022898"/>
    </source>
</evidence>
<evidence type="ECO:0000256" key="1">
    <source>
        <dbReference type="ARBA" id="ARBA00001933"/>
    </source>
</evidence>
<organism evidence="4 5">
    <name type="scientific">Collichthys lucidus</name>
    <name type="common">Big head croaker</name>
    <name type="synonym">Sciaena lucida</name>
    <dbReference type="NCBI Taxonomy" id="240159"/>
    <lineage>
        <taxon>Eukaryota</taxon>
        <taxon>Metazoa</taxon>
        <taxon>Chordata</taxon>
        <taxon>Craniata</taxon>
        <taxon>Vertebrata</taxon>
        <taxon>Euteleostomi</taxon>
        <taxon>Actinopterygii</taxon>
        <taxon>Neopterygii</taxon>
        <taxon>Teleostei</taxon>
        <taxon>Neoteleostei</taxon>
        <taxon>Acanthomorphata</taxon>
        <taxon>Eupercaria</taxon>
        <taxon>Sciaenidae</taxon>
        <taxon>Collichthys</taxon>
    </lineage>
</organism>
<dbReference type="SUPFAM" id="SSF56752">
    <property type="entry name" value="D-aminoacid aminotransferase-like PLP-dependent enzymes"/>
    <property type="match status" value="1"/>
</dbReference>
<sequence length="82" mass="9549">MMDEAMEDRGMITSQQALFDPDQKTRKCPSITTLKLFEGLKAYRVHVGRLRLFRPMLNMNRMSNSAKRACLPVNCNFSYNFI</sequence>
<dbReference type="AlphaFoldDB" id="A0A4U5VQV6"/>
<dbReference type="GO" id="GO:0009098">
    <property type="term" value="P:L-leucine biosynthetic process"/>
    <property type="evidence" value="ECO:0007669"/>
    <property type="project" value="TreeGrafter"/>
</dbReference>
<keyword evidence="5" id="KW-1185">Reference proteome</keyword>
<keyword evidence="3" id="KW-0663">Pyridoxal phosphate</keyword>
<comment type="similarity">
    <text evidence="2">Belongs to the class-IV pyridoxal-phosphate-dependent aminotransferase family.</text>
</comment>
<dbReference type="EMBL" id="CM014099">
    <property type="protein sequence ID" value="TKS90997.1"/>
    <property type="molecule type" value="Genomic_DNA"/>
</dbReference>
<dbReference type="PANTHER" id="PTHR11825:SF44">
    <property type="entry name" value="BRANCHED-CHAIN-AMINO-ACID AMINOTRANSFERASE"/>
    <property type="match status" value="1"/>
</dbReference>
<dbReference type="GO" id="GO:0004084">
    <property type="term" value="F:branched-chain-amino-acid transaminase activity"/>
    <property type="evidence" value="ECO:0007669"/>
    <property type="project" value="InterPro"/>
</dbReference>
<comment type="cofactor">
    <cofactor evidence="1">
        <name>pyridoxal 5'-phosphate</name>
        <dbReference type="ChEBI" id="CHEBI:597326"/>
    </cofactor>
</comment>
<accession>A0A4U5VQV6</accession>
<keyword evidence="4" id="KW-0808">Transferase</keyword>
<evidence type="ECO:0000313" key="4">
    <source>
        <dbReference type="EMBL" id="TKS90997.1"/>
    </source>
</evidence>
<protein>
    <submittedName>
        <fullName evidence="4">Branched-chain-amino-acid aminotransferase</fullName>
    </submittedName>
</protein>
<proteinExistence type="inferred from homology"/>
<dbReference type="InterPro" id="IPR036038">
    <property type="entry name" value="Aminotransferase-like"/>
</dbReference>